<dbReference type="InterPro" id="IPR048469">
    <property type="entry name" value="YchJ-like_M"/>
</dbReference>
<comment type="similarity">
    <text evidence="1 2">Belongs to the UPF0225 family.</text>
</comment>
<dbReference type="RefSeq" id="WP_141849179.1">
    <property type="nucleotide sequence ID" value="NZ_BAAAPR010000007.1"/>
</dbReference>
<organism evidence="4 5">
    <name type="scientific">Lapillicoccus jejuensis</name>
    <dbReference type="NCBI Taxonomy" id="402171"/>
    <lineage>
        <taxon>Bacteria</taxon>
        <taxon>Bacillati</taxon>
        <taxon>Actinomycetota</taxon>
        <taxon>Actinomycetes</taxon>
        <taxon>Micrococcales</taxon>
        <taxon>Intrasporangiaceae</taxon>
        <taxon>Lapillicoccus</taxon>
    </lineage>
</organism>
<dbReference type="InterPro" id="IPR032710">
    <property type="entry name" value="NTF2-like_dom_sf"/>
</dbReference>
<sequence length="130" mass="13964">MSSTPPAPTDPCPCGTARPYGACCGPYLAGEPAPTAEATMRSRYTAYAVGDVGHLVRTWHPRTRPTDLRIPTLEWVGLRVLGTEAGGPDDASGTVEFEARHLVLGGTEVLHEVSDFVRRGGRWVYVDARA</sequence>
<feature type="domain" description="YchJ-like middle NTF2-like" evidence="3">
    <location>
        <begin position="35"/>
        <end position="128"/>
    </location>
</feature>
<dbReference type="PANTHER" id="PTHR33747">
    <property type="entry name" value="UPF0225 PROTEIN SCO1677"/>
    <property type="match status" value="1"/>
</dbReference>
<accession>A0A542E3I0</accession>
<dbReference type="Gene3D" id="3.10.450.50">
    <property type="match status" value="1"/>
</dbReference>
<proteinExistence type="inferred from homology"/>
<dbReference type="PANTHER" id="PTHR33747:SF1">
    <property type="entry name" value="ADENYLATE CYCLASE-ASSOCIATED CAP C-TERMINAL DOMAIN-CONTAINING PROTEIN"/>
    <property type="match status" value="1"/>
</dbReference>
<comment type="caution">
    <text evidence="4">The sequence shown here is derived from an EMBL/GenBank/DDBJ whole genome shotgun (WGS) entry which is preliminary data.</text>
</comment>
<dbReference type="Proteomes" id="UP000317893">
    <property type="component" value="Unassembled WGS sequence"/>
</dbReference>
<dbReference type="OrthoDB" id="21421at2"/>
<dbReference type="InterPro" id="IPR004027">
    <property type="entry name" value="SEC_C_motif"/>
</dbReference>
<dbReference type="Pfam" id="PF17775">
    <property type="entry name" value="YchJ_M-like"/>
    <property type="match status" value="1"/>
</dbReference>
<reference evidence="4 5" key="1">
    <citation type="submission" date="2019-06" db="EMBL/GenBank/DDBJ databases">
        <title>Sequencing the genomes of 1000 actinobacteria strains.</title>
        <authorList>
            <person name="Klenk H.-P."/>
        </authorList>
    </citation>
    <scope>NUCLEOTIDE SEQUENCE [LARGE SCALE GENOMIC DNA]</scope>
    <source>
        <strain evidence="4 5">DSM 18607</strain>
    </source>
</reference>
<dbReference type="AlphaFoldDB" id="A0A542E3I0"/>
<dbReference type="InterPro" id="IPR023006">
    <property type="entry name" value="YchJ-like"/>
</dbReference>
<gene>
    <name evidence="4" type="ORF">FB458_3001</name>
</gene>
<evidence type="ECO:0000313" key="4">
    <source>
        <dbReference type="EMBL" id="TQJ09885.1"/>
    </source>
</evidence>
<dbReference type="Pfam" id="PF02810">
    <property type="entry name" value="SEC-C"/>
    <property type="match status" value="1"/>
</dbReference>
<dbReference type="SUPFAM" id="SSF54427">
    <property type="entry name" value="NTF2-like"/>
    <property type="match status" value="1"/>
</dbReference>
<evidence type="ECO:0000256" key="2">
    <source>
        <dbReference type="HAMAP-Rule" id="MF_00612"/>
    </source>
</evidence>
<dbReference type="EMBL" id="VFMN01000001">
    <property type="protein sequence ID" value="TQJ09885.1"/>
    <property type="molecule type" value="Genomic_DNA"/>
</dbReference>
<evidence type="ECO:0000259" key="3">
    <source>
        <dbReference type="Pfam" id="PF17775"/>
    </source>
</evidence>
<keyword evidence="5" id="KW-1185">Reference proteome</keyword>
<name>A0A542E3I0_9MICO</name>
<protein>
    <recommendedName>
        <fullName evidence="2">UPF0225 protein FB458_3001</fullName>
    </recommendedName>
</protein>
<dbReference type="HAMAP" id="MF_00612">
    <property type="entry name" value="UPF0225"/>
    <property type="match status" value="1"/>
</dbReference>
<evidence type="ECO:0000256" key="1">
    <source>
        <dbReference type="ARBA" id="ARBA00010839"/>
    </source>
</evidence>
<evidence type="ECO:0000313" key="5">
    <source>
        <dbReference type="Proteomes" id="UP000317893"/>
    </source>
</evidence>